<evidence type="ECO:0000256" key="1">
    <source>
        <dbReference type="ARBA" id="ARBA00022705"/>
    </source>
</evidence>
<accession>A0AB39JEG0</accession>
<keyword evidence="2" id="KW-0547">Nucleotide-binding</keyword>
<evidence type="ECO:0000313" key="4">
    <source>
        <dbReference type="EMBL" id="XDO02071.1"/>
    </source>
</evidence>
<dbReference type="Pfam" id="PF13177">
    <property type="entry name" value="DNA_pol3_delta2"/>
    <property type="match status" value="1"/>
</dbReference>
<sequence>MEKDIINKIDNISNNKNLSNILFYGPFLHGKEDICDYLIKSIYNTNQNIAKYVLTINCLSINGIKNIKEYIKLFSMQILNKTDTIKFKTIILKNAEYLTYDSQYSLRRTIEHYNKTTRFILICDNKYKILNPICSRFHQIYIDNHKYNKKYNNYDNFNYIKYNSIMKKYFEKISNDTLTPKDIISISSELYSNNFYAYEIIDKFKKNPNYNNVDIIFDNICFNYKNEIMSIFFLLNVFRNNLKIEISEYY</sequence>
<keyword evidence="3" id="KW-0067">ATP-binding</keyword>
<organism evidence="4">
    <name type="scientific">Florenciella sp. virus SA2</name>
    <dbReference type="NCBI Taxonomy" id="3240092"/>
    <lineage>
        <taxon>Viruses</taxon>
    </lineage>
</organism>
<proteinExistence type="predicted"/>
<dbReference type="InterPro" id="IPR050238">
    <property type="entry name" value="DNA_Rep/Repair_Clamp_Loader"/>
</dbReference>
<dbReference type="Gene3D" id="3.40.50.300">
    <property type="entry name" value="P-loop containing nucleotide triphosphate hydrolases"/>
    <property type="match status" value="1"/>
</dbReference>
<dbReference type="PANTHER" id="PTHR11669">
    <property type="entry name" value="REPLICATION FACTOR C / DNA POLYMERASE III GAMMA-TAU SUBUNIT"/>
    <property type="match status" value="1"/>
</dbReference>
<dbReference type="PANTHER" id="PTHR11669:SF20">
    <property type="entry name" value="REPLICATION FACTOR C SUBUNIT 4"/>
    <property type="match status" value="1"/>
</dbReference>
<evidence type="ECO:0000256" key="3">
    <source>
        <dbReference type="ARBA" id="ARBA00022840"/>
    </source>
</evidence>
<dbReference type="InterPro" id="IPR027417">
    <property type="entry name" value="P-loop_NTPase"/>
</dbReference>
<dbReference type="EMBL" id="PP542043">
    <property type="protein sequence ID" value="XDO02071.1"/>
    <property type="molecule type" value="Genomic_DNA"/>
</dbReference>
<dbReference type="GO" id="GO:0005524">
    <property type="term" value="F:ATP binding"/>
    <property type="evidence" value="ECO:0007669"/>
    <property type="project" value="UniProtKB-KW"/>
</dbReference>
<protein>
    <submittedName>
        <fullName evidence="4">Replication Factor C Small Subunit</fullName>
    </submittedName>
</protein>
<gene>
    <name evidence="4" type="ORF">FloV-SA2_00252</name>
</gene>
<dbReference type="GO" id="GO:0006261">
    <property type="term" value="P:DNA-templated DNA replication"/>
    <property type="evidence" value="ECO:0007669"/>
    <property type="project" value="TreeGrafter"/>
</dbReference>
<dbReference type="GO" id="GO:0006281">
    <property type="term" value="P:DNA repair"/>
    <property type="evidence" value="ECO:0007669"/>
    <property type="project" value="TreeGrafter"/>
</dbReference>
<reference evidence="4" key="1">
    <citation type="submission" date="2024-03" db="EMBL/GenBank/DDBJ databases">
        <title>Eukaryotic viruses encode the ribosomal protein eL40.</title>
        <authorList>
            <person name="Thomy J."/>
            <person name="Schvarcz C.R."/>
            <person name="McBeain K.A."/>
            <person name="Edwards K.F."/>
            <person name="Steward G.F."/>
        </authorList>
    </citation>
    <scope>NUCLEOTIDE SEQUENCE</scope>
    <source>
        <strain evidence="4">FloV-SA2</strain>
    </source>
</reference>
<keyword evidence="1" id="KW-0235">DNA replication</keyword>
<dbReference type="GO" id="GO:0003689">
    <property type="term" value="F:DNA clamp loader activity"/>
    <property type="evidence" value="ECO:0007669"/>
    <property type="project" value="TreeGrafter"/>
</dbReference>
<evidence type="ECO:0000256" key="2">
    <source>
        <dbReference type="ARBA" id="ARBA00022741"/>
    </source>
</evidence>
<name>A0AB39JEG0_9VIRU</name>
<dbReference type="SUPFAM" id="SSF52540">
    <property type="entry name" value="P-loop containing nucleoside triphosphate hydrolases"/>
    <property type="match status" value="1"/>
</dbReference>